<dbReference type="InterPro" id="IPR036136">
    <property type="entry name" value="Nit/Sulf_reduc_fer-like_dom_sf"/>
</dbReference>
<dbReference type="PRINTS" id="PR00397">
    <property type="entry name" value="SIROHAEM"/>
</dbReference>
<evidence type="ECO:0000259" key="9">
    <source>
        <dbReference type="Pfam" id="PF03460"/>
    </source>
</evidence>
<dbReference type="Gene3D" id="3.30.413.10">
    <property type="entry name" value="Sulfite Reductase Hemoprotein, domain 1"/>
    <property type="match status" value="2"/>
</dbReference>
<feature type="domain" description="Nitrite/Sulfite reductase ferredoxin-like" evidence="9">
    <location>
        <begin position="387"/>
        <end position="452"/>
    </location>
</feature>
<evidence type="ECO:0000256" key="6">
    <source>
        <dbReference type="ARBA" id="ARBA00023004"/>
    </source>
</evidence>
<dbReference type="PANTHER" id="PTHR32439:SF0">
    <property type="entry name" value="FERREDOXIN--NITRITE REDUCTASE, CHLOROPLASTIC"/>
    <property type="match status" value="1"/>
</dbReference>
<dbReference type="PROSITE" id="PS00365">
    <property type="entry name" value="NIR_SIR"/>
    <property type="match status" value="1"/>
</dbReference>
<keyword evidence="11" id="KW-1185">Reference proteome</keyword>
<evidence type="ECO:0000313" key="10">
    <source>
        <dbReference type="EMBL" id="MBD5770310.1"/>
    </source>
</evidence>
<reference evidence="10 11" key="1">
    <citation type="submission" date="2020-09" db="EMBL/GenBank/DDBJ databases">
        <title>Marinomonas sp. nov., isolated from the cysticercosis algae of Qingdao, China.</title>
        <authorList>
            <person name="Sun X."/>
        </authorList>
    </citation>
    <scope>NUCLEOTIDE SEQUENCE [LARGE SCALE GENOMIC DNA]</scope>
    <source>
        <strain evidence="10 11">SM2066</strain>
    </source>
</reference>
<keyword evidence="6" id="KW-0408">Iron</keyword>
<dbReference type="NCBIfam" id="TIGR02435">
    <property type="entry name" value="CobG"/>
    <property type="match status" value="1"/>
</dbReference>
<evidence type="ECO:0000256" key="1">
    <source>
        <dbReference type="ARBA" id="ARBA00010429"/>
    </source>
</evidence>
<evidence type="ECO:0000256" key="5">
    <source>
        <dbReference type="ARBA" id="ARBA00023002"/>
    </source>
</evidence>
<dbReference type="EMBL" id="JACYFC010000001">
    <property type="protein sequence ID" value="MBD5770310.1"/>
    <property type="molecule type" value="Genomic_DNA"/>
</dbReference>
<comment type="caution">
    <text evidence="10">The sequence shown here is derived from an EMBL/GenBank/DDBJ whole genome shotgun (WGS) entry which is preliminary data.</text>
</comment>
<dbReference type="RefSeq" id="WP_191593663.1">
    <property type="nucleotide sequence ID" value="NZ_JACYFC010000001.1"/>
</dbReference>
<dbReference type="Pfam" id="PF01077">
    <property type="entry name" value="NIR_SIR"/>
    <property type="match status" value="2"/>
</dbReference>
<dbReference type="InterPro" id="IPR006066">
    <property type="entry name" value="NO2/SO3_Rdtase_FeS/sirohaem_BS"/>
</dbReference>
<keyword evidence="4" id="KW-0479">Metal-binding</keyword>
<evidence type="ECO:0000256" key="4">
    <source>
        <dbReference type="ARBA" id="ARBA00022723"/>
    </source>
</evidence>
<dbReference type="SUPFAM" id="SSF55124">
    <property type="entry name" value="Nitrite/Sulfite reductase N-terminal domain-like"/>
    <property type="match status" value="2"/>
</dbReference>
<keyword evidence="3" id="KW-0349">Heme</keyword>
<dbReference type="SUPFAM" id="SSF56014">
    <property type="entry name" value="Nitrite and sulphite reductase 4Fe-4S domain-like"/>
    <property type="match status" value="2"/>
</dbReference>
<proteinExistence type="inferred from homology"/>
<evidence type="ECO:0000313" key="11">
    <source>
        <dbReference type="Proteomes" id="UP000604161"/>
    </source>
</evidence>
<dbReference type="InterPro" id="IPR045854">
    <property type="entry name" value="NO2/SO3_Rdtase_4Fe4S_sf"/>
</dbReference>
<feature type="domain" description="Nitrite/sulphite reductase 4Fe-4S" evidence="8">
    <location>
        <begin position="495"/>
        <end position="581"/>
    </location>
</feature>
<name>A0ABR8NW74_9GAMM</name>
<sequence length="602" mass="66074">MTAENSKNHKENSGIDASAIIASTNVSQVTQGFTAEQKRYMANLLVDLNLHVALGDGQNNAVEDIGPETFWGTPVEDLCKEEKAKYERHVLDIWDDISAHNHNNQMAEGINNFLFRHHGLFNVMPAQEGYMTRLRIPGCKLRADQLIGLGDIADNIAGGYAHITTRGSFQMREIPPNKVLALNAALYDIGLSCKGTGADSARNITATPTSGFDTEELIDLHQYAIELSHRILNTRDLQGIPRKFNFAFDNSGTISVVSDTNDVGYLAVKVKANNQNVEPGLYCRIIFGGITGHEDFARDTGFICHPKHTPEISEAILRVFLEHGDRTNRKKARFKYVLDNHGFDWVCEKVQEKLDAYGNGAKLIPLSKEFDEPRTAIKRQGHIGVHSQSQEGLNYIGVALRLGRMSPEQMRGAGRIAQKYGSSDLRFTVWQNFLIAGVPDVNVEAAIKEIEALGMSVDANSFAAGAVSCTGRWACKLGNAYTKEDAGSIIDHLQARFELDQPINIHLTGCSNSCAQHYIGDIGLIGAAAKDGSEGYNVLVGGGCDDDQGLARLLCGPIASRDICIFLEQVVGNYLNGREQAESFLAFTRRHDQQQLKNVLLA</sequence>
<evidence type="ECO:0000259" key="8">
    <source>
        <dbReference type="Pfam" id="PF01077"/>
    </source>
</evidence>
<keyword evidence="5" id="KW-0560">Oxidoreductase</keyword>
<dbReference type="InterPro" id="IPR012798">
    <property type="entry name" value="Cbl_synth_CobG-like"/>
</dbReference>
<dbReference type="Proteomes" id="UP000604161">
    <property type="component" value="Unassembled WGS sequence"/>
</dbReference>
<dbReference type="Pfam" id="PF03460">
    <property type="entry name" value="NIR_SIR_ferr"/>
    <property type="match status" value="2"/>
</dbReference>
<protein>
    <submittedName>
        <fullName evidence="10">NirA family protein</fullName>
    </submittedName>
</protein>
<dbReference type="InterPro" id="IPR051329">
    <property type="entry name" value="NIR_SIR_4Fe-4S"/>
</dbReference>
<evidence type="ECO:0000256" key="2">
    <source>
        <dbReference type="ARBA" id="ARBA00022485"/>
    </source>
</evidence>
<dbReference type="Gene3D" id="3.90.480.10">
    <property type="entry name" value="Sulfite Reductase Hemoprotein,Domain 2"/>
    <property type="match status" value="1"/>
</dbReference>
<dbReference type="NCBIfam" id="NF007126">
    <property type="entry name" value="PRK09567.1"/>
    <property type="match status" value="1"/>
</dbReference>
<evidence type="ECO:0000256" key="3">
    <source>
        <dbReference type="ARBA" id="ARBA00022617"/>
    </source>
</evidence>
<feature type="domain" description="Nitrite/sulphite reductase 4Fe-4S" evidence="8">
    <location>
        <begin position="198"/>
        <end position="354"/>
    </location>
</feature>
<keyword evidence="7" id="KW-0411">Iron-sulfur</keyword>
<comment type="similarity">
    <text evidence="1">Belongs to the nitrite and sulfite reductase 4Fe-4S domain family.</text>
</comment>
<accession>A0ABR8NW74</accession>
<organism evidence="10 11">
    <name type="scientific">Marinomonas colpomeniae</name>
    <dbReference type="NCBI Taxonomy" id="2774408"/>
    <lineage>
        <taxon>Bacteria</taxon>
        <taxon>Pseudomonadati</taxon>
        <taxon>Pseudomonadota</taxon>
        <taxon>Gammaproteobacteria</taxon>
        <taxon>Oceanospirillales</taxon>
        <taxon>Oceanospirillaceae</taxon>
        <taxon>Marinomonas</taxon>
    </lineage>
</organism>
<dbReference type="InterPro" id="IPR005117">
    <property type="entry name" value="NiRdtase/SiRdtase_haem-b_fer"/>
</dbReference>
<gene>
    <name evidence="10" type="ORF">IF202_04530</name>
</gene>
<dbReference type="PANTHER" id="PTHR32439">
    <property type="entry name" value="FERREDOXIN--NITRITE REDUCTASE, CHLOROPLASTIC"/>
    <property type="match status" value="1"/>
</dbReference>
<dbReference type="InterPro" id="IPR006067">
    <property type="entry name" value="NO2/SO3_Rdtase_4Fe4S_dom"/>
</dbReference>
<keyword evidence="2" id="KW-0004">4Fe-4S</keyword>
<evidence type="ECO:0000256" key="7">
    <source>
        <dbReference type="ARBA" id="ARBA00023014"/>
    </source>
</evidence>
<feature type="domain" description="Nitrite/Sulfite reductase ferredoxin-like" evidence="9">
    <location>
        <begin position="127"/>
        <end position="186"/>
    </location>
</feature>